<evidence type="ECO:0000313" key="2">
    <source>
        <dbReference type="EMBL" id="MBF9232285.1"/>
    </source>
</evidence>
<sequence>MAEPLVTRRLVYHLGGYDPVAPQAAYQRFVRELRRFTATWSVMATASAPIIEADVASWHVAASGPNWRAEIEYRLMRWDDVIEAAGRQPMWRRVPSALFAFLDFVAAGALWGYFRTNWRYAGFFLYPFVLFGLLAALAGGAGTLVTRTTESPIIGLCAGLAALVLLMRWPAERLFLPLLFDDWIFSRDYIRRRDAVLDPRLDRIARALAASVRDGEADEIVVIGHSLGAVLAVDCLARALRLDPGLGKTGPRVSLLSVGSSLLKIGLHRRATRFRNAVEHVASAPQIFWAEYQALTDVMNFYKSNPVADMGLRVPGRPVVRVERIRRMVDPARYRRIRRNFFKIHCQFVNGNDRRAAYDYFMLLCGPLSVERQVRYADGAVSAIGADGALRESAADVPHVLGNPVEMSR</sequence>
<keyword evidence="1" id="KW-1133">Transmembrane helix</keyword>
<dbReference type="AlphaFoldDB" id="A0A931BR93"/>
<evidence type="ECO:0008006" key="4">
    <source>
        <dbReference type="Google" id="ProtNLM"/>
    </source>
</evidence>
<proteinExistence type="predicted"/>
<dbReference type="Proteomes" id="UP000599312">
    <property type="component" value="Unassembled WGS sequence"/>
</dbReference>
<protein>
    <recommendedName>
        <fullName evidence="4">Alpha/beta hydrolase</fullName>
    </recommendedName>
</protein>
<name>A0A931BR93_9HYPH</name>
<accession>A0A931BR93</accession>
<dbReference type="EMBL" id="JADQDO010000001">
    <property type="protein sequence ID" value="MBF9232285.1"/>
    <property type="molecule type" value="Genomic_DNA"/>
</dbReference>
<dbReference type="SUPFAM" id="SSF53474">
    <property type="entry name" value="alpha/beta-Hydrolases"/>
    <property type="match status" value="1"/>
</dbReference>
<evidence type="ECO:0000256" key="1">
    <source>
        <dbReference type="SAM" id="Phobius"/>
    </source>
</evidence>
<feature type="transmembrane region" description="Helical" evidence="1">
    <location>
        <begin position="153"/>
        <end position="171"/>
    </location>
</feature>
<dbReference type="Gene3D" id="3.40.50.1820">
    <property type="entry name" value="alpha/beta hydrolase"/>
    <property type="match status" value="1"/>
</dbReference>
<feature type="transmembrane region" description="Helical" evidence="1">
    <location>
        <begin position="97"/>
        <end position="114"/>
    </location>
</feature>
<keyword evidence="3" id="KW-1185">Reference proteome</keyword>
<feature type="transmembrane region" description="Helical" evidence="1">
    <location>
        <begin position="120"/>
        <end position="141"/>
    </location>
</feature>
<gene>
    <name evidence="2" type="ORF">I2H38_02710</name>
</gene>
<dbReference type="RefSeq" id="WP_196270246.1">
    <property type="nucleotide sequence ID" value="NZ_JADQDO010000001.1"/>
</dbReference>
<organism evidence="2 3">
    <name type="scientific">Microvirga alba</name>
    <dbReference type="NCBI Taxonomy" id="2791025"/>
    <lineage>
        <taxon>Bacteria</taxon>
        <taxon>Pseudomonadati</taxon>
        <taxon>Pseudomonadota</taxon>
        <taxon>Alphaproteobacteria</taxon>
        <taxon>Hyphomicrobiales</taxon>
        <taxon>Methylobacteriaceae</taxon>
        <taxon>Microvirga</taxon>
    </lineage>
</organism>
<dbReference type="InterPro" id="IPR029058">
    <property type="entry name" value="AB_hydrolase_fold"/>
</dbReference>
<reference evidence="2" key="1">
    <citation type="submission" date="2020-11" db="EMBL/GenBank/DDBJ databases">
        <authorList>
            <person name="Kim M.K."/>
        </authorList>
    </citation>
    <scope>NUCLEOTIDE SEQUENCE</scope>
    <source>
        <strain evidence="2">BT350</strain>
    </source>
</reference>
<evidence type="ECO:0000313" key="3">
    <source>
        <dbReference type="Proteomes" id="UP000599312"/>
    </source>
</evidence>
<keyword evidence="1" id="KW-0472">Membrane</keyword>
<keyword evidence="1" id="KW-0812">Transmembrane</keyword>
<comment type="caution">
    <text evidence="2">The sequence shown here is derived from an EMBL/GenBank/DDBJ whole genome shotgun (WGS) entry which is preliminary data.</text>
</comment>